<dbReference type="InterPro" id="IPR004013">
    <property type="entry name" value="PHP_dom"/>
</dbReference>
<dbReference type="GO" id="GO:0003887">
    <property type="term" value="F:DNA-directed DNA polymerase activity"/>
    <property type="evidence" value="ECO:0007669"/>
    <property type="project" value="UniProtKB-KW"/>
</dbReference>
<dbReference type="Gene3D" id="3.20.20.140">
    <property type="entry name" value="Metal-dependent hydrolases"/>
    <property type="match status" value="1"/>
</dbReference>
<evidence type="ECO:0000313" key="16">
    <source>
        <dbReference type="Proteomes" id="UP000055047"/>
    </source>
</evidence>
<evidence type="ECO:0000256" key="5">
    <source>
        <dbReference type="ARBA" id="ARBA00022490"/>
    </source>
</evidence>
<keyword evidence="7 14" id="KW-0548">Nucleotidyltransferase</keyword>
<dbReference type="PANTHER" id="PTHR32294:SF0">
    <property type="entry name" value="DNA POLYMERASE III SUBUNIT ALPHA"/>
    <property type="match status" value="1"/>
</dbReference>
<dbReference type="InterPro" id="IPR049821">
    <property type="entry name" value="PolIIIA_DnaE1_PHP"/>
</dbReference>
<reference evidence="17" key="2">
    <citation type="submission" date="2016-03" db="EMBL/GenBank/DDBJ databases">
        <authorList>
            <person name="Loux Valentin"/>
        </authorList>
    </citation>
    <scope>NUCLEOTIDE SEQUENCE [LARGE SCALE GENOMIC DNA]</scope>
    <source>
        <strain evidence="17">C1</strain>
    </source>
</reference>
<dbReference type="Gene3D" id="1.10.150.870">
    <property type="match status" value="1"/>
</dbReference>
<comment type="subcellular location">
    <subcellularLocation>
        <location evidence="1">Cytoplasm</location>
    </subcellularLocation>
</comment>
<keyword evidence="9" id="KW-0239">DNA-directed DNA polymerase</keyword>
<evidence type="ECO:0000313" key="14">
    <source>
        <dbReference type="EMBL" id="CEG20357.1"/>
    </source>
</evidence>
<dbReference type="SUPFAM" id="SSF89550">
    <property type="entry name" value="PHP domain-like"/>
    <property type="match status" value="1"/>
</dbReference>
<evidence type="ECO:0000256" key="4">
    <source>
        <dbReference type="ARBA" id="ARBA00019114"/>
    </source>
</evidence>
<dbReference type="PANTHER" id="PTHR32294">
    <property type="entry name" value="DNA POLYMERASE III SUBUNIT ALPHA"/>
    <property type="match status" value="1"/>
</dbReference>
<evidence type="ECO:0000256" key="1">
    <source>
        <dbReference type="ARBA" id="ARBA00004496"/>
    </source>
</evidence>
<dbReference type="SMART" id="SM00481">
    <property type="entry name" value="POLIIIAc"/>
    <property type="match status" value="1"/>
</dbReference>
<evidence type="ECO:0000313" key="17">
    <source>
        <dbReference type="Proteomes" id="UP000078419"/>
    </source>
</evidence>
<dbReference type="CDD" id="cd07433">
    <property type="entry name" value="PHP_PolIIIA_DnaE1"/>
    <property type="match status" value="1"/>
</dbReference>
<dbReference type="InterPro" id="IPR011708">
    <property type="entry name" value="DNA_pol3_alpha_NTPase_dom"/>
</dbReference>
<dbReference type="Pfam" id="PF07733">
    <property type="entry name" value="DNA_pol3_alpha"/>
    <property type="match status" value="1"/>
</dbReference>
<evidence type="ECO:0000256" key="11">
    <source>
        <dbReference type="ARBA" id="ARBA00026073"/>
    </source>
</evidence>
<feature type="domain" description="Polymerase/histidinol phosphatase N-terminal" evidence="13">
    <location>
        <begin position="6"/>
        <end position="73"/>
    </location>
</feature>
<dbReference type="NCBIfam" id="TIGR00594">
    <property type="entry name" value="polc"/>
    <property type="match status" value="1"/>
</dbReference>
<evidence type="ECO:0000259" key="13">
    <source>
        <dbReference type="SMART" id="SM00481"/>
    </source>
</evidence>
<dbReference type="InterPro" id="IPR016195">
    <property type="entry name" value="Pol/histidinol_Pase-like"/>
</dbReference>
<keyword evidence="8" id="KW-0235">DNA replication</keyword>
<dbReference type="EMBL" id="CCXQ01000003">
    <property type="protein sequence ID" value="CEG20357.1"/>
    <property type="molecule type" value="Genomic_DNA"/>
</dbReference>
<evidence type="ECO:0000256" key="9">
    <source>
        <dbReference type="ARBA" id="ARBA00022932"/>
    </source>
</evidence>
<dbReference type="InterPro" id="IPR041931">
    <property type="entry name" value="DNA_pol3_alpha_thumb_dom"/>
</dbReference>
<dbReference type="EMBL" id="FLLR01000025">
    <property type="protein sequence ID" value="SBO14363.1"/>
    <property type="molecule type" value="Genomic_DNA"/>
</dbReference>
<dbReference type="CDD" id="cd04485">
    <property type="entry name" value="DnaE_OBF"/>
    <property type="match status" value="1"/>
</dbReference>
<evidence type="ECO:0000256" key="3">
    <source>
        <dbReference type="ARBA" id="ARBA00012417"/>
    </source>
</evidence>
<dbReference type="InterPro" id="IPR003141">
    <property type="entry name" value="Pol/His_phosphatase_N"/>
</dbReference>
<dbReference type="InterPro" id="IPR029460">
    <property type="entry name" value="DNAPol_HHH"/>
</dbReference>
<comment type="similarity">
    <text evidence="2">Belongs to the DNA polymerase type-C family. DnaE subfamily.</text>
</comment>
<dbReference type="RefSeq" id="WP_148116779.1">
    <property type="nucleotide sequence ID" value="NZ_CCXQ01000003.1"/>
</dbReference>
<sequence>MDGIFVHLRTHSDYSLLEGMIKVESLVAMCVEQKMPAVALTDSGNLFGSLEFSDCAARAGLQPIIGCNIMVEESGNNLGNILLLAKSAEGFANLTNLISNGFNNSQLEKINRVNIDDLLKLNGGLIALTGGHDDILARALLNNGDDLRALDSILQVFKDNVYVELQRHGLNGQREVEELLIRFAYERNIPLVATNDVFFACRGDFQAHDILSCISTGAYVVQEDRHRLTPEHYFKTAAEMYELFSDVPEAVLNTSLIAQRCSFIQEVRKPQLPHFPCFEGRTEAEELTECALAGLEIRLKSKGIGDDEEQRDLYLKRLKYELGVVISMEYSGYFLIVADFIRWSKQNDIMVGPGRGSGAGSLIAWSLGITDLDPIEFGLIFERFLNPDRVSMPDFDIDFCQEKRDKVIEYVKEKYGYVAHIITFGKLQARAVLRDVGRVMQIPYAQIDRICKMIPHDPISPVTLLEAIEMDQNLKAEQENDETVAKLIEISLKLEGLYRHASVHAAGIVICDQPLENFVPLYYDKSSSLPITQYNMKYVEKAGLVKFDFLGLRTLTMIDQICSLIRARGEEIELSKIPLNDKKTYEMLSAGDSIGVFQLESAGMREAISKLRPDSIQDIIALISLYRPGPMNNIAIYISRKHGLEEPDYIHPMLECVLKETFGVIIYQEQVMEIARILAGYSLGEADLLRRAMGKKIKEEMDRQRQDFVDGAVSNGIEESKASYIFDLVAKFAGYGFNKSHAAAYALISFQTAYLRANYTKEFFTASMNLDIDDKDKLGLLCQQAKMCGIDVMPPDINLSSAEFTVSGNSIRYGLGALKNVGQLTAHEILPVEGGRYSDIWDFAGNVRIRSPLKRTLESLIKSGSLDGIHPNRRQLFASLGIILNIIENKKVSMDAHQFSLFSEKEEGQLEEVDDWTEDEKIEHEFATIGFYLRYHPLSKYEQVLGKFGVRFVSSTQEEKESGVTKRAGVVSSVKMRSANKERFAIVRVSDPHGVNDVAFYNSKTIEENRDLFNSGVPVMIDMDYNASKGRLVGRNICNFHESISLMMRRVRSIAIHAGQNTLIAHMLQAVLKRDAMGAEVYIELLSKGHLVLIKLPGAFLVTPEILAQIFNISWVDDITINHRGYL</sequence>
<comment type="subunit">
    <text evidence="11">DNA polymerase III contains a core (composed of alpha, epsilon and theta chains) that associates with a tau subunit. This core dimerizes to form the POLIII' complex. PolIII' associates with the gamma complex (composed of gamma, delta, delta', psi and chi chains) and with the beta chain to form the complete DNA polymerase III complex.</text>
</comment>
<dbReference type="GO" id="GO:0005737">
    <property type="term" value="C:cytoplasm"/>
    <property type="evidence" value="ECO:0007669"/>
    <property type="project" value="UniProtKB-SubCell"/>
</dbReference>
<comment type="catalytic activity">
    <reaction evidence="12">
        <text>DNA(n) + a 2'-deoxyribonucleoside 5'-triphosphate = DNA(n+1) + diphosphate</text>
        <dbReference type="Rhea" id="RHEA:22508"/>
        <dbReference type="Rhea" id="RHEA-COMP:17339"/>
        <dbReference type="Rhea" id="RHEA-COMP:17340"/>
        <dbReference type="ChEBI" id="CHEBI:33019"/>
        <dbReference type="ChEBI" id="CHEBI:61560"/>
        <dbReference type="ChEBI" id="CHEBI:173112"/>
        <dbReference type="EC" id="2.7.7.7"/>
    </reaction>
</comment>
<dbReference type="GO" id="GO:0008408">
    <property type="term" value="F:3'-5' exonuclease activity"/>
    <property type="evidence" value="ECO:0007669"/>
    <property type="project" value="InterPro"/>
</dbReference>
<reference evidence="14 16" key="1">
    <citation type="submission" date="2014-09" db="EMBL/GenBank/DDBJ databases">
        <authorList>
            <person name="Loux Valentin"/>
            <person name="Dugat Thibaut"/>
        </authorList>
    </citation>
    <scope>NUCLEOTIDE SEQUENCE [LARGE SCALE GENOMIC DNA]</scope>
    <source>
        <strain evidence="14 16">BOV-10_179</strain>
    </source>
</reference>
<evidence type="ECO:0000256" key="6">
    <source>
        <dbReference type="ARBA" id="ARBA00022679"/>
    </source>
</evidence>
<evidence type="ECO:0000256" key="8">
    <source>
        <dbReference type="ARBA" id="ARBA00022705"/>
    </source>
</evidence>
<dbReference type="Pfam" id="PF02811">
    <property type="entry name" value="PHP"/>
    <property type="match status" value="1"/>
</dbReference>
<dbReference type="AlphaFoldDB" id="A0A098EEX6"/>
<evidence type="ECO:0000256" key="12">
    <source>
        <dbReference type="ARBA" id="ARBA00049244"/>
    </source>
</evidence>
<proteinExistence type="inferred from homology"/>
<keyword evidence="5" id="KW-0963">Cytoplasm</keyword>
<dbReference type="InterPro" id="IPR040982">
    <property type="entry name" value="DNA_pol3_finger"/>
</dbReference>
<name>A0A098EEX6_ANAPH</name>
<dbReference type="Pfam" id="PF14579">
    <property type="entry name" value="HHH_6"/>
    <property type="match status" value="1"/>
</dbReference>
<dbReference type="InterPro" id="IPR004805">
    <property type="entry name" value="DnaE2/DnaE/PolC"/>
</dbReference>
<organism evidence="14 16">
    <name type="scientific">Anaplasma phagocytophilum</name>
    <name type="common">Ehrlichia phagocytophila</name>
    <dbReference type="NCBI Taxonomy" id="948"/>
    <lineage>
        <taxon>Bacteria</taxon>
        <taxon>Pseudomonadati</taxon>
        <taxon>Pseudomonadota</taxon>
        <taxon>Alphaproteobacteria</taxon>
        <taxon>Rickettsiales</taxon>
        <taxon>Anaplasmataceae</taxon>
        <taxon>Anaplasma</taxon>
        <taxon>phagocytophilum group</taxon>
    </lineage>
</organism>
<keyword evidence="6 14" id="KW-0808">Transferase</keyword>
<dbReference type="Proteomes" id="UP000055047">
    <property type="component" value="Unassembled WGS sequence"/>
</dbReference>
<dbReference type="Gene3D" id="1.10.10.1600">
    <property type="entry name" value="Bacterial DNA polymerase III alpha subunit, thumb domain"/>
    <property type="match status" value="1"/>
</dbReference>
<evidence type="ECO:0000256" key="2">
    <source>
        <dbReference type="ARBA" id="ARBA00009496"/>
    </source>
</evidence>
<dbReference type="Proteomes" id="UP000078419">
    <property type="component" value="Unassembled WGS sequence"/>
</dbReference>
<dbReference type="GO" id="GO:0006260">
    <property type="term" value="P:DNA replication"/>
    <property type="evidence" value="ECO:0007669"/>
    <property type="project" value="UniProtKB-KW"/>
</dbReference>
<reference evidence="15" key="3">
    <citation type="submission" date="2016-03" db="EMBL/GenBank/DDBJ databases">
        <authorList>
            <person name="Loux V."/>
        </authorList>
    </citation>
    <scope>NUCLEOTIDE SEQUENCE</scope>
    <source>
        <strain evidence="15">C1</strain>
    </source>
</reference>
<dbReference type="Pfam" id="PF17657">
    <property type="entry name" value="DNA_pol3_finger"/>
    <property type="match status" value="1"/>
</dbReference>
<gene>
    <name evidence="14" type="primary">dnaE</name>
    <name evidence="15" type="synonym">dnaE1</name>
    <name evidence="15" type="ORF">ANAPC1_00714</name>
    <name evidence="14" type="ORF">ANAPHAGO_00205</name>
</gene>
<dbReference type="EC" id="2.7.7.7" evidence="3"/>
<dbReference type="NCBIfam" id="NF004226">
    <property type="entry name" value="PRK05673.1"/>
    <property type="match status" value="1"/>
</dbReference>
<comment type="function">
    <text evidence="10">DNA polymerase III is a complex, multichain enzyme responsible for most of the replicative synthesis in bacteria. This DNA polymerase also exhibits 3' to 5' exonuclease activity. The alpha chain is the DNA polymerase.</text>
</comment>
<accession>A0A098EEX6</accession>
<evidence type="ECO:0000256" key="7">
    <source>
        <dbReference type="ARBA" id="ARBA00022695"/>
    </source>
</evidence>
<evidence type="ECO:0000256" key="10">
    <source>
        <dbReference type="ARBA" id="ARBA00025611"/>
    </source>
</evidence>
<evidence type="ECO:0000313" key="15">
    <source>
        <dbReference type="EMBL" id="SBO14363.1"/>
    </source>
</evidence>
<protein>
    <recommendedName>
        <fullName evidence="4">DNA polymerase III subunit alpha</fullName>
        <ecNumber evidence="3">2.7.7.7</ecNumber>
    </recommendedName>
</protein>